<feature type="region of interest" description="Disordered" evidence="1">
    <location>
        <begin position="26"/>
        <end position="99"/>
    </location>
</feature>
<feature type="compositionally biased region" description="Pro residues" evidence="1">
    <location>
        <begin position="70"/>
        <end position="84"/>
    </location>
</feature>
<dbReference type="CDD" id="cd00167">
    <property type="entry name" value="SANT"/>
    <property type="match status" value="1"/>
</dbReference>
<accession>A0ABR2BJI6</accession>
<gene>
    <name evidence="3" type="ORF">V6N12_008464</name>
</gene>
<comment type="caution">
    <text evidence="3">The sequence shown here is derived from an EMBL/GenBank/DDBJ whole genome shotgun (WGS) entry which is preliminary data.</text>
</comment>
<dbReference type="SMART" id="SM00717">
    <property type="entry name" value="SANT"/>
    <property type="match status" value="1"/>
</dbReference>
<evidence type="ECO:0000256" key="1">
    <source>
        <dbReference type="SAM" id="MobiDB-lite"/>
    </source>
</evidence>
<dbReference type="InterPro" id="IPR001005">
    <property type="entry name" value="SANT/Myb"/>
</dbReference>
<reference evidence="3 4" key="1">
    <citation type="journal article" date="2024" name="G3 (Bethesda)">
        <title>Genome assembly of Hibiscus sabdariffa L. provides insights into metabolisms of medicinal natural products.</title>
        <authorList>
            <person name="Kim T."/>
        </authorList>
    </citation>
    <scope>NUCLEOTIDE SEQUENCE [LARGE SCALE GENOMIC DNA]</scope>
    <source>
        <strain evidence="3">TK-2024</strain>
        <tissue evidence="3">Old leaves</tissue>
    </source>
</reference>
<dbReference type="Proteomes" id="UP001472677">
    <property type="component" value="Unassembled WGS sequence"/>
</dbReference>
<feature type="compositionally biased region" description="Low complexity" evidence="1">
    <location>
        <begin position="46"/>
        <end position="57"/>
    </location>
</feature>
<name>A0ABR2BJI6_9ROSI</name>
<evidence type="ECO:0000313" key="3">
    <source>
        <dbReference type="EMBL" id="KAK8507117.1"/>
    </source>
</evidence>
<protein>
    <recommendedName>
        <fullName evidence="2">Myb-like domain-containing protein</fullName>
    </recommendedName>
</protein>
<keyword evidence="4" id="KW-1185">Reference proteome</keyword>
<proteinExistence type="predicted"/>
<sequence>MGVVSCKHDSKPVLIFVAACEGSTATTGAGGGAASYPTTAGGGAGAASYPTTAGAASYPTTVGGEQEQPVIPPLPVPPVIPPLPEGEQEQPVIPPLPEEEAPVPRQRQRWTLEADVALVAAVTFHGKRWGEVRNSSEHLRNRSISSLESRFYKLNRGL</sequence>
<organism evidence="3 4">
    <name type="scientific">Hibiscus sabdariffa</name>
    <name type="common">roselle</name>
    <dbReference type="NCBI Taxonomy" id="183260"/>
    <lineage>
        <taxon>Eukaryota</taxon>
        <taxon>Viridiplantae</taxon>
        <taxon>Streptophyta</taxon>
        <taxon>Embryophyta</taxon>
        <taxon>Tracheophyta</taxon>
        <taxon>Spermatophyta</taxon>
        <taxon>Magnoliopsida</taxon>
        <taxon>eudicotyledons</taxon>
        <taxon>Gunneridae</taxon>
        <taxon>Pentapetalae</taxon>
        <taxon>rosids</taxon>
        <taxon>malvids</taxon>
        <taxon>Malvales</taxon>
        <taxon>Malvaceae</taxon>
        <taxon>Malvoideae</taxon>
        <taxon>Hibiscus</taxon>
    </lineage>
</organism>
<feature type="domain" description="Myb-like" evidence="2">
    <location>
        <begin position="106"/>
        <end position="157"/>
    </location>
</feature>
<evidence type="ECO:0000259" key="2">
    <source>
        <dbReference type="SMART" id="SM00717"/>
    </source>
</evidence>
<dbReference type="InterPro" id="IPR009057">
    <property type="entry name" value="Homeodomain-like_sf"/>
</dbReference>
<dbReference type="EMBL" id="JBBPBM010000109">
    <property type="protein sequence ID" value="KAK8507117.1"/>
    <property type="molecule type" value="Genomic_DNA"/>
</dbReference>
<evidence type="ECO:0000313" key="4">
    <source>
        <dbReference type="Proteomes" id="UP001472677"/>
    </source>
</evidence>
<dbReference type="SUPFAM" id="SSF46689">
    <property type="entry name" value="Homeodomain-like"/>
    <property type="match status" value="1"/>
</dbReference>
<dbReference type="Gene3D" id="1.10.10.60">
    <property type="entry name" value="Homeodomain-like"/>
    <property type="match status" value="1"/>
</dbReference>